<dbReference type="Pfam" id="PF07729">
    <property type="entry name" value="FCD"/>
    <property type="match status" value="1"/>
</dbReference>
<accession>A0A1N7RP40</accession>
<evidence type="ECO:0000259" key="4">
    <source>
        <dbReference type="PROSITE" id="PS50949"/>
    </source>
</evidence>
<evidence type="ECO:0000313" key="5">
    <source>
        <dbReference type="EMBL" id="SIT36865.1"/>
    </source>
</evidence>
<dbReference type="InterPro" id="IPR008920">
    <property type="entry name" value="TF_FadR/GntR_C"/>
</dbReference>
<evidence type="ECO:0000313" key="6">
    <source>
        <dbReference type="Proteomes" id="UP000195569"/>
    </source>
</evidence>
<dbReference type="SMART" id="SM00345">
    <property type="entry name" value="HTH_GNTR"/>
    <property type="match status" value="1"/>
</dbReference>
<keyword evidence="1" id="KW-0805">Transcription regulation</keyword>
<dbReference type="PROSITE" id="PS50949">
    <property type="entry name" value="HTH_GNTR"/>
    <property type="match status" value="1"/>
</dbReference>
<dbReference type="SUPFAM" id="SSF46785">
    <property type="entry name" value="Winged helix' DNA-binding domain"/>
    <property type="match status" value="1"/>
</dbReference>
<feature type="domain" description="HTH gntR-type" evidence="4">
    <location>
        <begin position="8"/>
        <end position="76"/>
    </location>
</feature>
<sequence>MGLHTLSSSAVDRTVLQLEEKLLEGGWETAARLPAERALAQSLGVSRSTVREAIQRLVTRGMLETKPGSGVYVVQRQPARLSAPWLQLVAENPPLRAETLEFRLVFECAAARFAAQRSTAEELDRLQAILVKMRNAVEAHDVDAEAIVDGEFHTALTAASHNRMLDQFYASVITMLREHIAANTFDATLNNANAFRQSAMRLNQHESIFFAVRDRDPDAAQRAMYAHIAFVGKQFEPGFGLAQ</sequence>
<dbReference type="CDD" id="cd07377">
    <property type="entry name" value="WHTH_GntR"/>
    <property type="match status" value="1"/>
</dbReference>
<dbReference type="Pfam" id="PF00392">
    <property type="entry name" value="GntR"/>
    <property type="match status" value="1"/>
</dbReference>
<evidence type="ECO:0000256" key="1">
    <source>
        <dbReference type="ARBA" id="ARBA00023015"/>
    </source>
</evidence>
<dbReference type="InterPro" id="IPR036388">
    <property type="entry name" value="WH-like_DNA-bd_sf"/>
</dbReference>
<name>A0A1N7RP40_9BURK</name>
<reference evidence="5" key="1">
    <citation type="submission" date="2016-12" db="EMBL/GenBank/DDBJ databases">
        <authorList>
            <person name="Moulin L."/>
        </authorList>
    </citation>
    <scope>NUCLEOTIDE SEQUENCE [LARGE SCALE GENOMIC DNA]</scope>
    <source>
        <strain evidence="5">STM 7183</strain>
    </source>
</reference>
<dbReference type="Proteomes" id="UP000195569">
    <property type="component" value="Unassembled WGS sequence"/>
</dbReference>
<keyword evidence="6" id="KW-1185">Reference proteome</keyword>
<dbReference type="SUPFAM" id="SSF48008">
    <property type="entry name" value="GntR ligand-binding domain-like"/>
    <property type="match status" value="1"/>
</dbReference>
<dbReference type="Gene3D" id="1.10.10.10">
    <property type="entry name" value="Winged helix-like DNA-binding domain superfamily/Winged helix DNA-binding domain"/>
    <property type="match status" value="1"/>
</dbReference>
<evidence type="ECO:0000256" key="3">
    <source>
        <dbReference type="ARBA" id="ARBA00023163"/>
    </source>
</evidence>
<gene>
    <name evidence="5" type="ORF">BN2476_100152</name>
</gene>
<dbReference type="SMART" id="SM00895">
    <property type="entry name" value="FCD"/>
    <property type="match status" value="1"/>
</dbReference>
<dbReference type="Gene3D" id="1.20.120.530">
    <property type="entry name" value="GntR ligand-binding domain-like"/>
    <property type="match status" value="1"/>
</dbReference>
<dbReference type="InterPro" id="IPR000524">
    <property type="entry name" value="Tscrpt_reg_HTH_GntR"/>
</dbReference>
<comment type="caution">
    <text evidence="5">The sequence shown here is derived from an EMBL/GenBank/DDBJ whole genome shotgun (WGS) entry which is preliminary data.</text>
</comment>
<dbReference type="PANTHER" id="PTHR43537">
    <property type="entry name" value="TRANSCRIPTIONAL REGULATOR, GNTR FAMILY"/>
    <property type="match status" value="1"/>
</dbReference>
<proteinExistence type="predicted"/>
<dbReference type="PRINTS" id="PR00035">
    <property type="entry name" value="HTHGNTR"/>
</dbReference>
<keyword evidence="2" id="KW-0238">DNA-binding</keyword>
<dbReference type="AlphaFoldDB" id="A0A1N7RP40"/>
<dbReference type="InterPro" id="IPR036390">
    <property type="entry name" value="WH_DNA-bd_sf"/>
</dbReference>
<evidence type="ECO:0000256" key="2">
    <source>
        <dbReference type="ARBA" id="ARBA00023125"/>
    </source>
</evidence>
<dbReference type="EMBL" id="CYGY02000010">
    <property type="protein sequence ID" value="SIT36865.1"/>
    <property type="molecule type" value="Genomic_DNA"/>
</dbReference>
<dbReference type="RefSeq" id="WP_087732940.1">
    <property type="nucleotide sequence ID" value="NZ_CYGY02000010.1"/>
</dbReference>
<dbReference type="OrthoDB" id="5450856at2"/>
<organism evidence="5 6">
    <name type="scientific">Paraburkholderia piptadeniae</name>
    <dbReference type="NCBI Taxonomy" id="1701573"/>
    <lineage>
        <taxon>Bacteria</taxon>
        <taxon>Pseudomonadati</taxon>
        <taxon>Pseudomonadota</taxon>
        <taxon>Betaproteobacteria</taxon>
        <taxon>Burkholderiales</taxon>
        <taxon>Burkholderiaceae</taxon>
        <taxon>Paraburkholderia</taxon>
    </lineage>
</organism>
<dbReference type="GO" id="GO:0003677">
    <property type="term" value="F:DNA binding"/>
    <property type="evidence" value="ECO:0007669"/>
    <property type="project" value="UniProtKB-KW"/>
</dbReference>
<dbReference type="InterPro" id="IPR011711">
    <property type="entry name" value="GntR_C"/>
</dbReference>
<dbReference type="GO" id="GO:0003700">
    <property type="term" value="F:DNA-binding transcription factor activity"/>
    <property type="evidence" value="ECO:0007669"/>
    <property type="project" value="InterPro"/>
</dbReference>
<protein>
    <submittedName>
        <fullName evidence="5">Transcriptional regulator, GntR family</fullName>
    </submittedName>
</protein>
<keyword evidence="3" id="KW-0804">Transcription</keyword>
<dbReference type="PANTHER" id="PTHR43537:SF5">
    <property type="entry name" value="UXU OPERON TRANSCRIPTIONAL REGULATOR"/>
    <property type="match status" value="1"/>
</dbReference>